<proteinExistence type="predicted"/>
<dbReference type="Proteomes" id="UP000247612">
    <property type="component" value="Unassembled WGS sequence"/>
</dbReference>
<dbReference type="InterPro" id="IPR000281">
    <property type="entry name" value="HTH_RpiR"/>
</dbReference>
<dbReference type="GO" id="GO:1901135">
    <property type="term" value="P:carbohydrate derivative metabolic process"/>
    <property type="evidence" value="ECO:0007669"/>
    <property type="project" value="InterPro"/>
</dbReference>
<dbReference type="InterPro" id="IPR047640">
    <property type="entry name" value="RpiR-like"/>
</dbReference>
<organism evidence="2 3">
    <name type="scientific">Dielma fastidiosa</name>
    <dbReference type="NCBI Taxonomy" id="1034346"/>
    <lineage>
        <taxon>Bacteria</taxon>
        <taxon>Bacillati</taxon>
        <taxon>Bacillota</taxon>
        <taxon>Erysipelotrichia</taxon>
        <taxon>Erysipelotrichales</taxon>
        <taxon>Erysipelotrichaceae</taxon>
        <taxon>Dielma</taxon>
    </lineage>
</organism>
<protein>
    <submittedName>
        <fullName evidence="2">RpiR family transcriptional regulator</fullName>
    </submittedName>
</protein>
<dbReference type="InterPro" id="IPR009057">
    <property type="entry name" value="Homeodomain-like_sf"/>
</dbReference>
<dbReference type="Gene3D" id="1.10.10.10">
    <property type="entry name" value="Winged helix-like DNA-binding domain superfamily/Winged helix DNA-binding domain"/>
    <property type="match status" value="1"/>
</dbReference>
<dbReference type="GO" id="GO:0097367">
    <property type="term" value="F:carbohydrate derivative binding"/>
    <property type="evidence" value="ECO:0007669"/>
    <property type="project" value="InterPro"/>
</dbReference>
<dbReference type="EMBL" id="QJKH01000006">
    <property type="protein sequence ID" value="PXX78894.1"/>
    <property type="molecule type" value="Genomic_DNA"/>
</dbReference>
<sequence length="262" mass="30638">MNNAYIRLLVFLYTAEKSSVDYEIAVVLMREYNRFPNILIEDIAKQACTTASAVTKFCHKLNYKSFKELRNDCICDEQLQVIPKQLELAQTSYKQACLSYLEQEQHNLAFYMQYHDEAMIQKAASLMRAGMEIGVCYAPYSYTCVHVMRNYLEMFHIQVQGVPRDLDEDFMAYRLKSSALIWLISLQGTWIKEHWNWLIKLKGEGKTFLIITATYEETFKELTPYIFPFQFKDTILDTAAQISCLFVKLAFAYANFPKLEKS</sequence>
<gene>
    <name evidence="2" type="ORF">DES51_10611</name>
</gene>
<keyword evidence="3" id="KW-1185">Reference proteome</keyword>
<dbReference type="PROSITE" id="PS51071">
    <property type="entry name" value="HTH_RPIR"/>
    <property type="match status" value="1"/>
</dbReference>
<dbReference type="PANTHER" id="PTHR30514">
    <property type="entry name" value="GLUCOKINASE"/>
    <property type="match status" value="1"/>
</dbReference>
<evidence type="ECO:0000313" key="3">
    <source>
        <dbReference type="Proteomes" id="UP000247612"/>
    </source>
</evidence>
<dbReference type="SUPFAM" id="SSF53697">
    <property type="entry name" value="SIS domain"/>
    <property type="match status" value="1"/>
</dbReference>
<dbReference type="OrthoDB" id="3684496at2"/>
<dbReference type="InterPro" id="IPR046348">
    <property type="entry name" value="SIS_dom_sf"/>
</dbReference>
<evidence type="ECO:0000259" key="1">
    <source>
        <dbReference type="PROSITE" id="PS51071"/>
    </source>
</evidence>
<reference evidence="2 3" key="1">
    <citation type="submission" date="2018-05" db="EMBL/GenBank/DDBJ databases">
        <title>Genomic Encyclopedia of Type Strains, Phase IV (KMG-IV): sequencing the most valuable type-strain genomes for metagenomic binning, comparative biology and taxonomic classification.</title>
        <authorList>
            <person name="Goeker M."/>
        </authorList>
    </citation>
    <scope>NUCLEOTIDE SEQUENCE [LARGE SCALE GENOMIC DNA]</scope>
    <source>
        <strain evidence="2 3">JC118</strain>
    </source>
</reference>
<comment type="caution">
    <text evidence="2">The sequence shown here is derived from an EMBL/GenBank/DDBJ whole genome shotgun (WGS) entry which is preliminary data.</text>
</comment>
<dbReference type="GO" id="GO:0003677">
    <property type="term" value="F:DNA binding"/>
    <property type="evidence" value="ECO:0007669"/>
    <property type="project" value="InterPro"/>
</dbReference>
<dbReference type="SUPFAM" id="SSF46689">
    <property type="entry name" value="Homeodomain-like"/>
    <property type="match status" value="1"/>
</dbReference>
<dbReference type="STRING" id="1034346.GCA_000313565_01067"/>
<dbReference type="AlphaFoldDB" id="A0A318KLG4"/>
<dbReference type="GO" id="GO:0003700">
    <property type="term" value="F:DNA-binding transcription factor activity"/>
    <property type="evidence" value="ECO:0007669"/>
    <property type="project" value="InterPro"/>
</dbReference>
<dbReference type="InterPro" id="IPR036388">
    <property type="entry name" value="WH-like_DNA-bd_sf"/>
</dbReference>
<accession>A0A318KLG4</accession>
<evidence type="ECO:0000313" key="2">
    <source>
        <dbReference type="EMBL" id="PXX78894.1"/>
    </source>
</evidence>
<feature type="domain" description="HTH rpiR-type" evidence="1">
    <location>
        <begin position="4"/>
        <end position="80"/>
    </location>
</feature>
<dbReference type="RefSeq" id="WP_022937381.1">
    <property type="nucleotide sequence ID" value="NZ_CABKRQ010000003.1"/>
</dbReference>
<name>A0A318KLG4_9FIRM</name>
<dbReference type="PANTHER" id="PTHR30514:SF1">
    <property type="entry name" value="HTH-TYPE TRANSCRIPTIONAL REGULATOR HEXR-RELATED"/>
    <property type="match status" value="1"/>
</dbReference>